<protein>
    <recommendedName>
        <fullName evidence="2">VanZ-like domain-containing protein</fullName>
    </recommendedName>
</protein>
<organism evidence="3 4">
    <name type="scientific">Eubacterium ramulus</name>
    <dbReference type="NCBI Taxonomy" id="39490"/>
    <lineage>
        <taxon>Bacteria</taxon>
        <taxon>Bacillati</taxon>
        <taxon>Bacillota</taxon>
        <taxon>Clostridia</taxon>
        <taxon>Eubacteriales</taxon>
        <taxon>Eubacteriaceae</taxon>
        <taxon>Eubacterium</taxon>
    </lineage>
</organism>
<evidence type="ECO:0000259" key="2">
    <source>
        <dbReference type="Pfam" id="PF04892"/>
    </source>
</evidence>
<dbReference type="EMBL" id="WKRA01000023">
    <property type="protein sequence ID" value="MSD16864.1"/>
    <property type="molecule type" value="Genomic_DNA"/>
</dbReference>
<feature type="transmembrane region" description="Helical" evidence="1">
    <location>
        <begin position="152"/>
        <end position="169"/>
    </location>
</feature>
<dbReference type="Pfam" id="PF04892">
    <property type="entry name" value="VanZ"/>
    <property type="match status" value="1"/>
</dbReference>
<evidence type="ECO:0000256" key="1">
    <source>
        <dbReference type="SAM" id="Phobius"/>
    </source>
</evidence>
<sequence>MIKIGEHVYYYTQLFVKPIYIIICIVIFMTVAMVNLCIMHNDFKRGITWACMYTYIAFLLFSLVFNREKSGLYKCNLQLFWSYKEIIKKKNYTLLVEDFLNLMMLSPVSIMIQYLKKQYSIVKITFLTCLISLFIESLQFITGTGLFELDDLFNNTFGAYIAVFIWKNVKNKVN</sequence>
<dbReference type="GeneID" id="42785925"/>
<dbReference type="RefSeq" id="WP_021738424.1">
    <property type="nucleotide sequence ID" value="NZ_CABKSU010000030.1"/>
</dbReference>
<feature type="transmembrane region" description="Helical" evidence="1">
    <location>
        <begin position="46"/>
        <end position="65"/>
    </location>
</feature>
<evidence type="ECO:0000313" key="3">
    <source>
        <dbReference type="EMBL" id="MSD16864.1"/>
    </source>
</evidence>
<reference evidence="3 4" key="1">
    <citation type="journal article" date="2019" name="Nat. Med.">
        <title>A library of human gut bacterial isolates paired with longitudinal multiomics data enables mechanistic microbiome research.</title>
        <authorList>
            <person name="Poyet M."/>
            <person name="Groussin M."/>
            <person name="Gibbons S.M."/>
            <person name="Avila-Pacheco J."/>
            <person name="Jiang X."/>
            <person name="Kearney S.M."/>
            <person name="Perrotta A.R."/>
            <person name="Berdy B."/>
            <person name="Zhao S."/>
            <person name="Lieberman T.D."/>
            <person name="Swanson P.K."/>
            <person name="Smith M."/>
            <person name="Roesemann S."/>
            <person name="Alexander J.E."/>
            <person name="Rich S.A."/>
            <person name="Livny J."/>
            <person name="Vlamakis H."/>
            <person name="Clish C."/>
            <person name="Bullock K."/>
            <person name="Deik A."/>
            <person name="Scott J."/>
            <person name="Pierce K.A."/>
            <person name="Xavier R.J."/>
            <person name="Alm E.J."/>
        </authorList>
    </citation>
    <scope>NUCLEOTIDE SEQUENCE [LARGE SCALE GENOMIC DNA]</scope>
    <source>
        <strain evidence="3 4">BIOML-A3</strain>
    </source>
</reference>
<accession>A0A844E5F1</accession>
<feature type="transmembrane region" description="Helical" evidence="1">
    <location>
        <begin position="124"/>
        <end position="146"/>
    </location>
</feature>
<dbReference type="InterPro" id="IPR006976">
    <property type="entry name" value="VanZ-like"/>
</dbReference>
<gene>
    <name evidence="3" type="ORF">GKE72_12510</name>
</gene>
<comment type="caution">
    <text evidence="3">The sequence shown here is derived from an EMBL/GenBank/DDBJ whole genome shotgun (WGS) entry which is preliminary data.</text>
</comment>
<name>A0A844E5F1_EUBRA</name>
<feature type="transmembrane region" description="Helical" evidence="1">
    <location>
        <begin position="19"/>
        <end position="39"/>
    </location>
</feature>
<dbReference type="AlphaFoldDB" id="A0A844E5F1"/>
<keyword evidence="1" id="KW-0812">Transmembrane</keyword>
<dbReference type="Proteomes" id="UP000431304">
    <property type="component" value="Unassembled WGS sequence"/>
</dbReference>
<proteinExistence type="predicted"/>
<keyword evidence="1" id="KW-1133">Transmembrane helix</keyword>
<keyword evidence="1" id="KW-0472">Membrane</keyword>
<feature type="domain" description="VanZ-like" evidence="2">
    <location>
        <begin position="55"/>
        <end position="167"/>
    </location>
</feature>
<evidence type="ECO:0000313" key="4">
    <source>
        <dbReference type="Proteomes" id="UP000431304"/>
    </source>
</evidence>